<organism evidence="1 2">
    <name type="scientific">Mesohalobacter halotolerans</name>
    <dbReference type="NCBI Taxonomy" id="1883405"/>
    <lineage>
        <taxon>Bacteria</taxon>
        <taxon>Pseudomonadati</taxon>
        <taxon>Bacteroidota</taxon>
        <taxon>Flavobacteriia</taxon>
        <taxon>Flavobacteriales</taxon>
        <taxon>Flavobacteriaceae</taxon>
        <taxon>Mesohalobacter</taxon>
    </lineage>
</organism>
<reference evidence="1 2" key="1">
    <citation type="submission" date="2019-04" db="EMBL/GenBank/DDBJ databases">
        <title>Psychroflexus halotolerans sp. nov., isolated from a marine solar saltern.</title>
        <authorList>
            <person name="Feng X."/>
        </authorList>
    </citation>
    <scope>NUCLEOTIDE SEQUENCE [LARGE SCALE GENOMIC DNA]</scope>
    <source>
        <strain evidence="1 2">WDS2C27</strain>
    </source>
</reference>
<sequence>MRLSVCLILIFILNVSLVHSQIPESKIPRVIITSFEAQKMHHMLPLELDEKELVRIIDNPVFWTKVNMFSLQASEVSFTNWNSGGTNSVSGLLGIEIERNYKDKRFKWDNQLIIRVGANKQSDQDIRKTEDHLEINSKAGFSFKKNSNWYYLGRLNFNTQFFNGFNFPNTSDIISQFMAPGYLFMGLGVEHKIKKQNFYMYLSPMTFKSTFVLNQKLANDGAFGVDEAIRDTDGNIIEEGKQVRVESGILINNEYKKELFDNVLMNHRISIYTDYINNFGNIDIDWEVNFSFKVNSFIKANFGSHLRYDDDVKIRIEQEDGSFVEGGSRVQWKQQLGIGVTFEL</sequence>
<keyword evidence="2" id="KW-1185">Reference proteome</keyword>
<accession>A0A4U5TRC9</accession>
<gene>
    <name evidence="1" type="ORF">FCN74_07170</name>
</gene>
<dbReference type="Pfam" id="PF11276">
    <property type="entry name" value="DUF3078"/>
    <property type="match status" value="1"/>
</dbReference>
<dbReference type="AlphaFoldDB" id="A0A4U5TRC9"/>
<comment type="caution">
    <text evidence="1">The sequence shown here is derived from an EMBL/GenBank/DDBJ whole genome shotgun (WGS) entry which is preliminary data.</text>
</comment>
<protein>
    <submittedName>
        <fullName evidence="1">DUF3078 domain-containing protein</fullName>
    </submittedName>
</protein>
<evidence type="ECO:0000313" key="2">
    <source>
        <dbReference type="Proteomes" id="UP000306552"/>
    </source>
</evidence>
<dbReference type="InterPro" id="IPR021428">
    <property type="entry name" value="DUF3078"/>
</dbReference>
<dbReference type="OrthoDB" id="1495718at2"/>
<name>A0A4U5TRC9_9FLAO</name>
<dbReference type="EMBL" id="SWMU01000002">
    <property type="protein sequence ID" value="TKS56799.1"/>
    <property type="molecule type" value="Genomic_DNA"/>
</dbReference>
<proteinExistence type="predicted"/>
<evidence type="ECO:0000313" key="1">
    <source>
        <dbReference type="EMBL" id="TKS56799.1"/>
    </source>
</evidence>
<dbReference type="Proteomes" id="UP000306552">
    <property type="component" value="Unassembled WGS sequence"/>
</dbReference>